<keyword evidence="5" id="KW-0969">Cilium</keyword>
<sequence length="481" mass="58873">MIPKPKLTPEERRELRKQKKLENKLQREEKKRQVKRDSLAREIKYGELTYRMYEKDWKKMLIKMALPEVRQELELAWYNFERVIDCKDFTISLLMDEIKDAEDQHMYNFRGHLENVHNLIQLFNDRLAEFKKEYNLGMQQLQVTWDNETESIKDMTNENTNYVKTMLFKLEMARKEQERRTRAEYYARIDEEEVRHDMLLQKLKANMEKNYQNIFSNMKDFIDDHNKHLKDRKKKFSEAKAEDDVMQNLITQQFRHMKRSYDTIRLLRRKFNDTKLVEGRKLHDLQVQRQYFAHSFRSLKAKLADDRKTDFVRLAKIGEGSAKAFDRLERLEKKGEMILRLTGICRRLETQKEKILPFPSIPVKIRKKKEEYIRNKKQTIQKNADIKEVKEEMEMFWQRVGQIYSVHYRLKKEKYFLQEENMLIIDMYNDYCDKLEYSPIIKHKKMCVNKIDGNQEMEKYQKMKLPQLEVLEVDEKRNKRR</sequence>
<evidence type="ECO:0000256" key="3">
    <source>
        <dbReference type="ARBA" id="ARBA00022846"/>
    </source>
</evidence>
<dbReference type="Pfam" id="PF14772">
    <property type="entry name" value="NYD-SP28"/>
    <property type="match status" value="1"/>
</dbReference>
<feature type="region of interest" description="Disordered" evidence="13">
    <location>
        <begin position="1"/>
        <end position="33"/>
    </location>
</feature>
<dbReference type="OrthoDB" id="7760980at2759"/>
<evidence type="ECO:0000256" key="4">
    <source>
        <dbReference type="ARBA" id="ARBA00023054"/>
    </source>
</evidence>
<comment type="caution">
    <text evidence="15">The sequence shown here is derived from an EMBL/GenBank/DDBJ whole genome shotgun (WGS) entry which is preliminary data.</text>
</comment>
<comment type="function">
    <text evidence="12">Component of the nexin-dynein regulatory complex (N-DRC), a key regulator of ciliary/flagellar motility which maintains the alignment and integrity of the distal axoneme and regulates microtubule sliding in motile axonemes. Plays a critical role in the assembly of N-DRC and also stabilizes the assembly of multiple inner dynein arms and radial spokes. Coassembles with DRC1 to form a central scaffold needed for assembly of the N-DRC and its attachment to the outer doublet microtubules.</text>
</comment>
<dbReference type="InterPro" id="IPR039505">
    <property type="entry name" value="DRC1/2_N"/>
</dbReference>
<evidence type="ECO:0000256" key="6">
    <source>
        <dbReference type="ARBA" id="ARBA00023212"/>
    </source>
</evidence>
<dbReference type="GO" id="GO:0070286">
    <property type="term" value="P:axonemal dynein complex assembly"/>
    <property type="evidence" value="ECO:0007669"/>
    <property type="project" value="InterPro"/>
</dbReference>
<keyword evidence="6" id="KW-0206">Cytoskeleton</keyword>
<evidence type="ECO:0000256" key="13">
    <source>
        <dbReference type="SAM" id="MobiDB-lite"/>
    </source>
</evidence>
<evidence type="ECO:0000256" key="1">
    <source>
        <dbReference type="ARBA" id="ARBA00004611"/>
    </source>
</evidence>
<dbReference type="STRING" id="1661398.A0A482W1A5"/>
<evidence type="ECO:0000259" key="14">
    <source>
        <dbReference type="Pfam" id="PF14772"/>
    </source>
</evidence>
<protein>
    <recommendedName>
        <fullName evidence="10">Dynein regulatory complex subunit 2</fullName>
    </recommendedName>
    <alternativeName>
        <fullName evidence="11">Coiled-coil domain-containing protein 65</fullName>
    </alternativeName>
</protein>
<reference evidence="15 16" key="1">
    <citation type="submission" date="2017-03" db="EMBL/GenBank/DDBJ databases">
        <title>Genome of the blue death feigning beetle - Asbolus verrucosus.</title>
        <authorList>
            <person name="Rider S.D."/>
        </authorList>
    </citation>
    <scope>NUCLEOTIDE SEQUENCE [LARGE SCALE GENOMIC DNA]</scope>
    <source>
        <strain evidence="15">Butters</strain>
        <tissue evidence="15">Head and leg muscle</tissue>
    </source>
</reference>
<keyword evidence="3" id="KW-0282">Flagellum</keyword>
<dbReference type="EMBL" id="QDEB01038714">
    <property type="protein sequence ID" value="RZC38941.1"/>
    <property type="molecule type" value="Genomic_DNA"/>
</dbReference>
<comment type="similarity">
    <text evidence="9">Belongs to the DRC2 family.</text>
</comment>
<keyword evidence="16" id="KW-1185">Reference proteome</keyword>
<evidence type="ECO:0000256" key="11">
    <source>
        <dbReference type="ARBA" id="ARBA00041517"/>
    </source>
</evidence>
<evidence type="ECO:0000256" key="9">
    <source>
        <dbReference type="ARBA" id="ARBA00038424"/>
    </source>
</evidence>
<keyword evidence="7" id="KW-0966">Cell projection</keyword>
<dbReference type="GO" id="GO:0005858">
    <property type="term" value="C:axonemal dynein complex"/>
    <property type="evidence" value="ECO:0007669"/>
    <property type="project" value="InterPro"/>
</dbReference>
<evidence type="ECO:0000256" key="10">
    <source>
        <dbReference type="ARBA" id="ARBA00040899"/>
    </source>
</evidence>
<evidence type="ECO:0000256" key="2">
    <source>
        <dbReference type="ARBA" id="ARBA00022490"/>
    </source>
</evidence>
<comment type="subcellular location">
    <subcellularLocation>
        <location evidence="1">Cytoplasm</location>
        <location evidence="1">Cytoskeleton</location>
        <location evidence="1">Flagellum axoneme</location>
    </subcellularLocation>
    <subcellularLocation>
        <location evidence="8">Cytoplasm</location>
        <location evidence="8">Cytoskeleton</location>
        <location evidence="8">Flagellum basal body</location>
    </subcellularLocation>
</comment>
<evidence type="ECO:0000256" key="12">
    <source>
        <dbReference type="ARBA" id="ARBA00045865"/>
    </source>
</evidence>
<gene>
    <name evidence="15" type="ORF">BDFB_007695</name>
</gene>
<dbReference type="PANTHER" id="PTHR21625:SF0">
    <property type="entry name" value="DYNEIN REGULATORY COMPLEX SUBUNIT 2"/>
    <property type="match status" value="1"/>
</dbReference>
<dbReference type="Proteomes" id="UP000292052">
    <property type="component" value="Unassembled WGS sequence"/>
</dbReference>
<evidence type="ECO:0000256" key="8">
    <source>
        <dbReference type="ARBA" id="ARBA00037841"/>
    </source>
</evidence>
<organism evidence="15 16">
    <name type="scientific">Asbolus verrucosus</name>
    <name type="common">Desert ironclad beetle</name>
    <dbReference type="NCBI Taxonomy" id="1661398"/>
    <lineage>
        <taxon>Eukaryota</taxon>
        <taxon>Metazoa</taxon>
        <taxon>Ecdysozoa</taxon>
        <taxon>Arthropoda</taxon>
        <taxon>Hexapoda</taxon>
        <taxon>Insecta</taxon>
        <taxon>Pterygota</taxon>
        <taxon>Neoptera</taxon>
        <taxon>Endopterygota</taxon>
        <taxon>Coleoptera</taxon>
        <taxon>Polyphaga</taxon>
        <taxon>Cucujiformia</taxon>
        <taxon>Tenebrionidae</taxon>
        <taxon>Pimeliinae</taxon>
        <taxon>Asbolus</taxon>
    </lineage>
</organism>
<evidence type="ECO:0000256" key="5">
    <source>
        <dbReference type="ARBA" id="ARBA00023069"/>
    </source>
</evidence>
<feature type="compositionally biased region" description="Basic and acidic residues" evidence="13">
    <location>
        <begin position="7"/>
        <end position="33"/>
    </location>
</feature>
<name>A0A482W1A5_ASBVE</name>
<dbReference type="PANTHER" id="PTHR21625">
    <property type="entry name" value="NYD-SP28 PROTEIN"/>
    <property type="match status" value="1"/>
</dbReference>
<evidence type="ECO:0000256" key="7">
    <source>
        <dbReference type="ARBA" id="ARBA00023273"/>
    </source>
</evidence>
<keyword evidence="4" id="KW-0175">Coiled coil</keyword>
<dbReference type="AlphaFoldDB" id="A0A482W1A5"/>
<dbReference type="GO" id="GO:0003352">
    <property type="term" value="P:regulation of cilium movement"/>
    <property type="evidence" value="ECO:0007669"/>
    <property type="project" value="TreeGrafter"/>
</dbReference>
<accession>A0A482W1A5</accession>
<dbReference type="GO" id="GO:0060285">
    <property type="term" value="P:cilium-dependent cell motility"/>
    <property type="evidence" value="ECO:0007669"/>
    <property type="project" value="TreeGrafter"/>
</dbReference>
<keyword evidence="2" id="KW-0963">Cytoplasm</keyword>
<evidence type="ECO:0000313" key="15">
    <source>
        <dbReference type="EMBL" id="RZC38941.1"/>
    </source>
</evidence>
<feature type="domain" description="Dynein regulatory complex protein 1/2 N-terminal" evidence="14">
    <location>
        <begin position="17"/>
        <end position="116"/>
    </location>
</feature>
<evidence type="ECO:0000313" key="16">
    <source>
        <dbReference type="Proteomes" id="UP000292052"/>
    </source>
</evidence>
<proteinExistence type="inferred from homology"/>
<dbReference type="InterPro" id="IPR039750">
    <property type="entry name" value="DRC1/DRC2"/>
</dbReference>